<keyword evidence="2" id="KW-1185">Reference proteome</keyword>
<gene>
    <name evidence="1" type="ORF">BDY19DRAFT_108365</name>
</gene>
<reference evidence="1" key="1">
    <citation type="journal article" date="2021" name="Environ. Microbiol.">
        <title>Gene family expansions and transcriptome signatures uncover fungal adaptations to wood decay.</title>
        <authorList>
            <person name="Hage H."/>
            <person name="Miyauchi S."/>
            <person name="Viragh M."/>
            <person name="Drula E."/>
            <person name="Min B."/>
            <person name="Chaduli D."/>
            <person name="Navarro D."/>
            <person name="Favel A."/>
            <person name="Norest M."/>
            <person name="Lesage-Meessen L."/>
            <person name="Balint B."/>
            <person name="Merenyi Z."/>
            <person name="de Eugenio L."/>
            <person name="Morin E."/>
            <person name="Martinez A.T."/>
            <person name="Baldrian P."/>
            <person name="Stursova M."/>
            <person name="Martinez M.J."/>
            <person name="Novotny C."/>
            <person name="Magnuson J.K."/>
            <person name="Spatafora J.W."/>
            <person name="Maurice S."/>
            <person name="Pangilinan J."/>
            <person name="Andreopoulos W."/>
            <person name="LaButti K."/>
            <person name="Hundley H."/>
            <person name="Na H."/>
            <person name="Kuo A."/>
            <person name="Barry K."/>
            <person name="Lipzen A."/>
            <person name="Henrissat B."/>
            <person name="Riley R."/>
            <person name="Ahrendt S."/>
            <person name="Nagy L.G."/>
            <person name="Grigoriev I.V."/>
            <person name="Martin F."/>
            <person name="Rosso M.N."/>
        </authorList>
    </citation>
    <scope>NUCLEOTIDE SEQUENCE</scope>
    <source>
        <strain evidence="1">CBS 384.51</strain>
    </source>
</reference>
<comment type="caution">
    <text evidence="1">The sequence shown here is derived from an EMBL/GenBank/DDBJ whole genome shotgun (WGS) entry which is preliminary data.</text>
</comment>
<dbReference type="Proteomes" id="UP001055072">
    <property type="component" value="Unassembled WGS sequence"/>
</dbReference>
<proteinExistence type="predicted"/>
<evidence type="ECO:0000313" key="1">
    <source>
        <dbReference type="EMBL" id="KAI0089518.1"/>
    </source>
</evidence>
<organism evidence="1 2">
    <name type="scientific">Irpex rosettiformis</name>
    <dbReference type="NCBI Taxonomy" id="378272"/>
    <lineage>
        <taxon>Eukaryota</taxon>
        <taxon>Fungi</taxon>
        <taxon>Dikarya</taxon>
        <taxon>Basidiomycota</taxon>
        <taxon>Agaricomycotina</taxon>
        <taxon>Agaricomycetes</taxon>
        <taxon>Polyporales</taxon>
        <taxon>Irpicaceae</taxon>
        <taxon>Irpex</taxon>
    </lineage>
</organism>
<evidence type="ECO:0000313" key="2">
    <source>
        <dbReference type="Proteomes" id="UP001055072"/>
    </source>
</evidence>
<dbReference type="EMBL" id="MU274910">
    <property type="protein sequence ID" value="KAI0089518.1"/>
    <property type="molecule type" value="Genomic_DNA"/>
</dbReference>
<protein>
    <submittedName>
        <fullName evidence="1">Uncharacterized protein</fullName>
    </submittedName>
</protein>
<accession>A0ACB8U588</accession>
<sequence length="321" mass="35385">MAATVIQGAAADFPLDQLYVHSFLHIVGITILFYDHILTFGEEISRIWASPGSGASLYFLLTRYFSFFVTITITFGNFSNSFSTVQPPSCLDYVFYRQVVLMATQILVGIMQFLRTYALYCKSKRIAALIFGVGAVLVSLSVWAVTGQQGEVSLQQGCHMASSKTSSIHIAVAWEALFTFDAMIFVLTLLKTYKERASHRLVRPSDLVSLVFRDGAIYFGVMMLAQGANVITFYVAPPALRGTLSTAASTISVTMISRLTLNLHSTAAHSEHINATTLPFSSHIISTLQFTMPYRPDEIADEEFEDKEESCSPDEDGRGCA</sequence>
<name>A0ACB8U588_9APHY</name>